<dbReference type="EMBL" id="JAEKNR010000113">
    <property type="protein sequence ID" value="MBJ7598480.1"/>
    <property type="molecule type" value="Genomic_DNA"/>
</dbReference>
<organism evidence="2 3">
    <name type="scientific">Candidatus Nephthysia bennettiae</name>
    <dbReference type="NCBI Taxonomy" id="3127016"/>
    <lineage>
        <taxon>Bacteria</taxon>
        <taxon>Bacillati</taxon>
        <taxon>Candidatus Dormiibacterota</taxon>
        <taxon>Candidatus Dormibacteria</taxon>
        <taxon>Candidatus Dormibacterales</taxon>
        <taxon>Candidatus Dormibacteraceae</taxon>
        <taxon>Candidatus Nephthysia</taxon>
    </lineage>
</organism>
<dbReference type="RefSeq" id="WP_338201518.1">
    <property type="nucleotide sequence ID" value="NZ_JAEKNR010000113.1"/>
</dbReference>
<dbReference type="Proteomes" id="UP000612893">
    <property type="component" value="Unassembled WGS sequence"/>
</dbReference>
<reference evidence="2" key="1">
    <citation type="submission" date="2020-10" db="EMBL/GenBank/DDBJ databases">
        <title>Ca. Dormibacterota MAGs.</title>
        <authorList>
            <person name="Montgomery K."/>
        </authorList>
    </citation>
    <scope>NUCLEOTIDE SEQUENCE [LARGE SCALE GENOMIC DNA]</scope>
    <source>
        <strain evidence="2">SC8812_S17_10</strain>
    </source>
</reference>
<evidence type="ECO:0000313" key="2">
    <source>
        <dbReference type="EMBL" id="MBJ7598480.1"/>
    </source>
</evidence>
<dbReference type="InterPro" id="IPR036388">
    <property type="entry name" value="WH-like_DNA-bd_sf"/>
</dbReference>
<dbReference type="AlphaFoldDB" id="A0A934K4X0"/>
<dbReference type="PANTHER" id="PTHR43252">
    <property type="entry name" value="TRANSCRIPTIONAL REGULATOR YQJI"/>
    <property type="match status" value="1"/>
</dbReference>
<gene>
    <name evidence="2" type="ORF">JF922_10400</name>
</gene>
<comment type="caution">
    <text evidence="2">The sequence shown here is derived from an EMBL/GenBank/DDBJ whole genome shotgun (WGS) entry which is preliminary data.</text>
</comment>
<dbReference type="InterPro" id="IPR036390">
    <property type="entry name" value="WH_DNA-bd_sf"/>
</dbReference>
<dbReference type="Gene3D" id="1.10.10.10">
    <property type="entry name" value="Winged helix-like DNA-binding domain superfamily/Winged helix DNA-binding domain"/>
    <property type="match status" value="1"/>
</dbReference>
<accession>A0A934K4X0</accession>
<protein>
    <submittedName>
        <fullName evidence="2">PadR family transcriptional regulator</fullName>
    </submittedName>
</protein>
<evidence type="ECO:0000259" key="1">
    <source>
        <dbReference type="Pfam" id="PF03551"/>
    </source>
</evidence>
<evidence type="ECO:0000313" key="3">
    <source>
        <dbReference type="Proteomes" id="UP000612893"/>
    </source>
</evidence>
<name>A0A934K4X0_9BACT</name>
<sequence>MSINRSLPRTPLALAVLSLLMERPMHPYEMKALMQERGHDRVIKIKGASVYDAVERLNRLRFIEPLETSREGRRPERTVYSLTDEGRDELLVWLRELVSKPVWEYPQFGAALAFMVGVGNPEELIDLLRRRALALEAEIGDSDSVLEHTLERGIPRIFVIEEEYAVMLRRAEVDFVRRLIADLEAGELWPDAATLQALAAQQRERGGGEV</sequence>
<proteinExistence type="predicted"/>
<keyword evidence="3" id="KW-1185">Reference proteome</keyword>
<dbReference type="Pfam" id="PF03551">
    <property type="entry name" value="PadR"/>
    <property type="match status" value="1"/>
</dbReference>
<feature type="domain" description="Transcription regulator PadR N-terminal" evidence="1">
    <location>
        <begin position="16"/>
        <end position="90"/>
    </location>
</feature>
<dbReference type="InterPro" id="IPR005149">
    <property type="entry name" value="Tscrpt_reg_PadR_N"/>
</dbReference>
<dbReference type="SUPFAM" id="SSF46785">
    <property type="entry name" value="Winged helix' DNA-binding domain"/>
    <property type="match status" value="1"/>
</dbReference>
<dbReference type="PANTHER" id="PTHR43252:SF7">
    <property type="entry name" value="TRANSCRIPTIONAL REGULATOR YQJI"/>
    <property type="match status" value="1"/>
</dbReference>